<dbReference type="RefSeq" id="XP_026120631.1">
    <property type="nucleotide sequence ID" value="XM_026264846.1"/>
</dbReference>
<feature type="region of interest" description="Disordered" evidence="1">
    <location>
        <begin position="65"/>
        <end position="104"/>
    </location>
</feature>
<accession>A0A6P6PGE7</accession>
<gene>
    <name evidence="3" type="primary">LOC113099962</name>
</gene>
<name>A0A6P6PGE7_CARAU</name>
<feature type="compositionally biased region" description="Pro residues" evidence="1">
    <location>
        <begin position="73"/>
        <end position="83"/>
    </location>
</feature>
<dbReference type="KEGG" id="caua:113099962"/>
<proteinExistence type="predicted"/>
<organism evidence="2 3">
    <name type="scientific">Carassius auratus</name>
    <name type="common">Goldfish</name>
    <dbReference type="NCBI Taxonomy" id="7957"/>
    <lineage>
        <taxon>Eukaryota</taxon>
        <taxon>Metazoa</taxon>
        <taxon>Chordata</taxon>
        <taxon>Craniata</taxon>
        <taxon>Vertebrata</taxon>
        <taxon>Euteleostomi</taxon>
        <taxon>Actinopterygii</taxon>
        <taxon>Neopterygii</taxon>
        <taxon>Teleostei</taxon>
        <taxon>Ostariophysi</taxon>
        <taxon>Cypriniformes</taxon>
        <taxon>Cyprinidae</taxon>
        <taxon>Cyprininae</taxon>
        <taxon>Carassius</taxon>
    </lineage>
</organism>
<sequence>MNPDSEETAELIEELNVEERDEDEGFCDVSEDHTIADPEDVLSPPSSTLTLGSSTVVTSSDTAVLGSTSPSLVPDPTPAPSSPGPSGTAVPPFPSETSVSPLSSEPGMLVRMMMTMKRLLLTTKMFRDTNMLTSWPNIWWSSGVTQPLA</sequence>
<dbReference type="AlphaFoldDB" id="A0A6P6PGE7"/>
<dbReference type="GeneID" id="113099962"/>
<reference evidence="3" key="1">
    <citation type="submission" date="2025-08" db="UniProtKB">
        <authorList>
            <consortium name="RefSeq"/>
        </authorList>
    </citation>
    <scope>IDENTIFICATION</scope>
    <source>
        <strain evidence="3">Wakin</strain>
        <tissue evidence="3">Muscle</tissue>
    </source>
</reference>
<evidence type="ECO:0000256" key="1">
    <source>
        <dbReference type="SAM" id="MobiDB-lite"/>
    </source>
</evidence>
<dbReference type="Proteomes" id="UP000515129">
    <property type="component" value="Unplaced"/>
</dbReference>
<keyword evidence="2" id="KW-1185">Reference proteome</keyword>
<evidence type="ECO:0000313" key="2">
    <source>
        <dbReference type="Proteomes" id="UP000515129"/>
    </source>
</evidence>
<protein>
    <submittedName>
        <fullName evidence="3">Histone-lysine N-methyltransferase SETD1B-like</fullName>
    </submittedName>
</protein>
<feature type="compositionally biased region" description="Acidic residues" evidence="1">
    <location>
        <begin position="1"/>
        <end position="26"/>
    </location>
</feature>
<feature type="compositionally biased region" description="Low complexity" evidence="1">
    <location>
        <begin position="41"/>
        <end position="53"/>
    </location>
</feature>
<feature type="region of interest" description="Disordered" evidence="1">
    <location>
        <begin position="1"/>
        <end position="53"/>
    </location>
</feature>
<evidence type="ECO:0000313" key="3">
    <source>
        <dbReference type="RefSeq" id="XP_026120631.1"/>
    </source>
</evidence>